<name>A0A9W8JFB6_9AGAR</name>
<proteinExistence type="predicted"/>
<gene>
    <name evidence="1" type="ORF">H1R20_g5312</name>
</gene>
<accession>A0A9W8JFB6</accession>
<keyword evidence="2" id="KW-1185">Reference proteome</keyword>
<protein>
    <submittedName>
        <fullName evidence="1">Uncharacterized protein</fullName>
    </submittedName>
</protein>
<dbReference type="OrthoDB" id="3269456at2759"/>
<dbReference type="EMBL" id="JANBPK010000803">
    <property type="protein sequence ID" value="KAJ2931784.1"/>
    <property type="molecule type" value="Genomic_DNA"/>
</dbReference>
<sequence length="190" mass="21033">MAEVHFHVQGIIAGKELPPLSSNGNIIQLKKGRWYLRQNIKLFGGKSDVFVDAAHATKKAYVQFTGHFADVLCSDESAEKLDEYIDPQGVLQKIMEDDFVYGPDNKTQKGPIKMSIALRALSLLDHTERDEAAVLRMRNKQKTTGGMGSISTLKRKSAYAHEDTEEAGMRFARMRIDDDDNTGTGGSTGL</sequence>
<dbReference type="Proteomes" id="UP001140091">
    <property type="component" value="Unassembled WGS sequence"/>
</dbReference>
<evidence type="ECO:0000313" key="2">
    <source>
        <dbReference type="Proteomes" id="UP001140091"/>
    </source>
</evidence>
<dbReference type="AlphaFoldDB" id="A0A9W8JFB6"/>
<evidence type="ECO:0000313" key="1">
    <source>
        <dbReference type="EMBL" id="KAJ2931784.1"/>
    </source>
</evidence>
<feature type="non-terminal residue" evidence="1">
    <location>
        <position position="190"/>
    </location>
</feature>
<reference evidence="1" key="1">
    <citation type="submission" date="2022-06" db="EMBL/GenBank/DDBJ databases">
        <title>Genome Sequence of Candolleomyces eurysporus.</title>
        <authorList>
            <person name="Buettner E."/>
        </authorList>
    </citation>
    <scope>NUCLEOTIDE SEQUENCE</scope>
    <source>
        <strain evidence="1">VTCC 930004</strain>
    </source>
</reference>
<comment type="caution">
    <text evidence="1">The sequence shown here is derived from an EMBL/GenBank/DDBJ whole genome shotgun (WGS) entry which is preliminary data.</text>
</comment>
<organism evidence="1 2">
    <name type="scientific">Candolleomyces eurysporus</name>
    <dbReference type="NCBI Taxonomy" id="2828524"/>
    <lineage>
        <taxon>Eukaryota</taxon>
        <taxon>Fungi</taxon>
        <taxon>Dikarya</taxon>
        <taxon>Basidiomycota</taxon>
        <taxon>Agaricomycotina</taxon>
        <taxon>Agaricomycetes</taxon>
        <taxon>Agaricomycetidae</taxon>
        <taxon>Agaricales</taxon>
        <taxon>Agaricineae</taxon>
        <taxon>Psathyrellaceae</taxon>
        <taxon>Candolleomyces</taxon>
    </lineage>
</organism>